<reference evidence="2" key="2">
    <citation type="submission" date="2016-05" db="EMBL/GenBank/DDBJ databases">
        <title>Comparative analysis highlights variable genome content of wheat rusts and divergence of the mating loci.</title>
        <authorList>
            <person name="Cuomo C.A."/>
            <person name="Bakkeren G."/>
            <person name="Szabo L."/>
            <person name="Khalil H."/>
            <person name="Joly D."/>
            <person name="Goldberg J."/>
            <person name="Young S."/>
            <person name="Zeng Q."/>
            <person name="Fellers J."/>
        </authorList>
    </citation>
    <scope>NUCLEOTIDE SEQUENCE [LARGE SCALE GENOMIC DNA]</scope>
    <source>
        <strain evidence="2">1-1 BBBD Race 1</strain>
    </source>
</reference>
<proteinExistence type="predicted"/>
<protein>
    <submittedName>
        <fullName evidence="2 3">Uncharacterized protein</fullName>
    </submittedName>
</protein>
<dbReference type="Proteomes" id="UP000005240">
    <property type="component" value="Unassembled WGS sequence"/>
</dbReference>
<reference evidence="3" key="4">
    <citation type="submission" date="2025-05" db="UniProtKB">
        <authorList>
            <consortium name="EnsemblFungi"/>
        </authorList>
    </citation>
    <scope>IDENTIFICATION</scope>
    <source>
        <strain evidence="3">isolate 1-1 / race 1 (BBBD)</strain>
    </source>
</reference>
<keyword evidence="4" id="KW-1185">Reference proteome</keyword>
<evidence type="ECO:0000313" key="4">
    <source>
        <dbReference type="Proteomes" id="UP000005240"/>
    </source>
</evidence>
<sequence>MKSIIKRIKRRASPTIASALLVPPVTTQTKHPTKRIATSSHQQGVENAPETYSTLTVDPSFQAPPDSLVSNSSRITQPDSQDQIRDGVTAGNSSHEVPENMDSFISFTDSSDTQSHASRVSINSEERLSSKLSHTEETHLDISTNGEVRNPSAREPSIRTFGDKPYPQNRSNPAQAVSDDALPRNTCREYHEERHTLKPVTRETIHKHVVEEVQKVKMHERHITYIQHHVQPIINPSSDIAFQDYRIELQNSAGPQGDRINVEDESELSAIIDGLIRNNKQKYETEGFQSFQTSQTIELPDVEHQAMVVHNYYIIQPVILKPNHDLKSAGLETKQTVLPSGLEAKNNPLEDTYALVSAST</sequence>
<dbReference type="VEuPathDB" id="FungiDB:PTTG_02296"/>
<dbReference type="AlphaFoldDB" id="A0A0C4ENF0"/>
<dbReference type="EMBL" id="ADAS02000022">
    <property type="protein sequence ID" value="OAV96029.1"/>
    <property type="molecule type" value="Genomic_DNA"/>
</dbReference>
<evidence type="ECO:0000313" key="3">
    <source>
        <dbReference type="EnsemblFungi" id="PTTG_02296-t43_1-p1"/>
    </source>
</evidence>
<dbReference type="OMA" id="HERHITY"/>
<accession>A0A0C4ENF0</accession>
<organism evidence="2">
    <name type="scientific">Puccinia triticina (isolate 1-1 / race 1 (BBBD))</name>
    <name type="common">Brown leaf rust fungus</name>
    <dbReference type="NCBI Taxonomy" id="630390"/>
    <lineage>
        <taxon>Eukaryota</taxon>
        <taxon>Fungi</taxon>
        <taxon>Dikarya</taxon>
        <taxon>Basidiomycota</taxon>
        <taxon>Pucciniomycotina</taxon>
        <taxon>Pucciniomycetes</taxon>
        <taxon>Pucciniales</taxon>
        <taxon>Pucciniaceae</taxon>
        <taxon>Puccinia</taxon>
    </lineage>
</organism>
<reference evidence="2" key="1">
    <citation type="submission" date="2009-11" db="EMBL/GenBank/DDBJ databases">
        <authorList>
            <consortium name="The Broad Institute Genome Sequencing Platform"/>
            <person name="Ward D."/>
            <person name="Feldgarden M."/>
            <person name="Earl A."/>
            <person name="Young S.K."/>
            <person name="Zeng Q."/>
            <person name="Koehrsen M."/>
            <person name="Alvarado L."/>
            <person name="Berlin A."/>
            <person name="Bochicchio J."/>
            <person name="Borenstein D."/>
            <person name="Chapman S.B."/>
            <person name="Chen Z."/>
            <person name="Engels R."/>
            <person name="Freedman E."/>
            <person name="Gellesch M."/>
            <person name="Goldberg J."/>
            <person name="Griggs A."/>
            <person name="Gujja S."/>
            <person name="Heilman E."/>
            <person name="Heiman D."/>
            <person name="Hepburn T."/>
            <person name="Howarth C."/>
            <person name="Jen D."/>
            <person name="Larson L."/>
            <person name="Lewis B."/>
            <person name="Mehta T."/>
            <person name="Park D."/>
            <person name="Pearson M."/>
            <person name="Roberts A."/>
            <person name="Saif S."/>
            <person name="Shea T."/>
            <person name="Shenoy N."/>
            <person name="Sisk P."/>
            <person name="Stolte C."/>
            <person name="Sykes S."/>
            <person name="Thomson T."/>
            <person name="Walk T."/>
            <person name="White J."/>
            <person name="Yandava C."/>
            <person name="Izard J."/>
            <person name="Baranova O.V."/>
            <person name="Blanton J.M."/>
            <person name="Tanner A.C."/>
            <person name="Dewhirst F.E."/>
            <person name="Haas B."/>
            <person name="Nusbaum C."/>
            <person name="Birren B."/>
        </authorList>
    </citation>
    <scope>NUCLEOTIDE SEQUENCE [LARGE SCALE GENOMIC DNA]</scope>
    <source>
        <strain evidence="2">1-1 BBBD Race 1</strain>
    </source>
</reference>
<feature type="compositionally biased region" description="Polar residues" evidence="1">
    <location>
        <begin position="68"/>
        <end position="81"/>
    </location>
</feature>
<reference evidence="3 4" key="3">
    <citation type="journal article" date="2017" name="G3 (Bethesda)">
        <title>Comparative analysis highlights variable genome content of wheat rusts and divergence of the mating loci.</title>
        <authorList>
            <person name="Cuomo C.A."/>
            <person name="Bakkeren G."/>
            <person name="Khalil H.B."/>
            <person name="Panwar V."/>
            <person name="Joly D."/>
            <person name="Linning R."/>
            <person name="Sakthikumar S."/>
            <person name="Song X."/>
            <person name="Adiconis X."/>
            <person name="Fan L."/>
            <person name="Goldberg J.M."/>
            <person name="Levin J.Z."/>
            <person name="Young S."/>
            <person name="Zeng Q."/>
            <person name="Anikster Y."/>
            <person name="Bruce M."/>
            <person name="Wang M."/>
            <person name="Yin C."/>
            <person name="McCallum B."/>
            <person name="Szabo L.J."/>
            <person name="Hulbert S."/>
            <person name="Chen X."/>
            <person name="Fellers J.P."/>
        </authorList>
    </citation>
    <scope>NUCLEOTIDE SEQUENCE</scope>
    <source>
        <strain evidence="4">Isolate 1-1 / race 1 (BBBD)</strain>
        <strain evidence="3">isolate 1-1 / race 1 (BBBD)</strain>
    </source>
</reference>
<dbReference type="EnsemblFungi" id="PTTG_02296-t43_1">
    <property type="protein sequence ID" value="PTTG_02296-t43_1-p1"/>
    <property type="gene ID" value="PTTG_02296"/>
</dbReference>
<evidence type="ECO:0000313" key="2">
    <source>
        <dbReference type="EMBL" id="OAV96029.1"/>
    </source>
</evidence>
<feature type="compositionally biased region" description="Low complexity" evidence="1">
    <location>
        <begin position="102"/>
        <end position="115"/>
    </location>
</feature>
<gene>
    <name evidence="2" type="ORF">PTTG_02296</name>
</gene>
<evidence type="ECO:0000256" key="1">
    <source>
        <dbReference type="SAM" id="MobiDB-lite"/>
    </source>
</evidence>
<feature type="region of interest" description="Disordered" evidence="1">
    <location>
        <begin position="24"/>
        <end position="178"/>
    </location>
</feature>
<feature type="compositionally biased region" description="Basic and acidic residues" evidence="1">
    <location>
        <begin position="124"/>
        <end position="140"/>
    </location>
</feature>
<dbReference type="OrthoDB" id="2501673at2759"/>
<feature type="compositionally biased region" description="Polar residues" evidence="1">
    <location>
        <begin position="25"/>
        <end position="59"/>
    </location>
</feature>
<name>A0A0C4ENF0_PUCT1</name>